<proteinExistence type="predicted"/>
<evidence type="ECO:0000313" key="1">
    <source>
        <dbReference type="EnsemblMetazoa" id="SMAR005482-PA"/>
    </source>
</evidence>
<sequence>MVLFTTQRRVVTGICSSREARRKESRAGLKGCLLYAFHIFITLRRCRWTFITFNLRMDLFDI</sequence>
<dbReference type="AlphaFoldDB" id="T1IWB7"/>
<dbReference type="EMBL" id="JH431612">
    <property type="status" value="NOT_ANNOTATED_CDS"/>
    <property type="molecule type" value="Genomic_DNA"/>
</dbReference>
<accession>T1IWB7</accession>
<protein>
    <submittedName>
        <fullName evidence="1">Uncharacterized protein</fullName>
    </submittedName>
</protein>
<evidence type="ECO:0000313" key="2">
    <source>
        <dbReference type="Proteomes" id="UP000014500"/>
    </source>
</evidence>
<dbReference type="EnsemblMetazoa" id="SMAR005482-RA">
    <property type="protein sequence ID" value="SMAR005482-PA"/>
    <property type="gene ID" value="SMAR005482"/>
</dbReference>
<dbReference type="HOGENOM" id="CLU_2906924_0_0_1"/>
<name>T1IWB7_STRMM</name>
<reference evidence="1" key="2">
    <citation type="submission" date="2015-02" db="UniProtKB">
        <authorList>
            <consortium name="EnsemblMetazoa"/>
        </authorList>
    </citation>
    <scope>IDENTIFICATION</scope>
</reference>
<keyword evidence="2" id="KW-1185">Reference proteome</keyword>
<reference evidence="2" key="1">
    <citation type="submission" date="2011-05" db="EMBL/GenBank/DDBJ databases">
        <authorList>
            <person name="Richards S.R."/>
            <person name="Qu J."/>
            <person name="Jiang H."/>
            <person name="Jhangiani S.N."/>
            <person name="Agravi P."/>
            <person name="Goodspeed R."/>
            <person name="Gross S."/>
            <person name="Mandapat C."/>
            <person name="Jackson L."/>
            <person name="Mathew T."/>
            <person name="Pu L."/>
            <person name="Thornton R."/>
            <person name="Saada N."/>
            <person name="Wilczek-Boney K.B."/>
            <person name="Lee S."/>
            <person name="Kovar C."/>
            <person name="Wu Y."/>
            <person name="Scherer S.E."/>
            <person name="Worley K.C."/>
            <person name="Muzny D.M."/>
            <person name="Gibbs R."/>
        </authorList>
    </citation>
    <scope>NUCLEOTIDE SEQUENCE</scope>
    <source>
        <strain evidence="2">Brora</strain>
    </source>
</reference>
<dbReference type="Proteomes" id="UP000014500">
    <property type="component" value="Unassembled WGS sequence"/>
</dbReference>
<organism evidence="1 2">
    <name type="scientific">Strigamia maritima</name>
    <name type="common">European centipede</name>
    <name type="synonym">Geophilus maritimus</name>
    <dbReference type="NCBI Taxonomy" id="126957"/>
    <lineage>
        <taxon>Eukaryota</taxon>
        <taxon>Metazoa</taxon>
        <taxon>Ecdysozoa</taxon>
        <taxon>Arthropoda</taxon>
        <taxon>Myriapoda</taxon>
        <taxon>Chilopoda</taxon>
        <taxon>Pleurostigmophora</taxon>
        <taxon>Geophilomorpha</taxon>
        <taxon>Linotaeniidae</taxon>
        <taxon>Strigamia</taxon>
    </lineage>
</organism>